<dbReference type="EMBL" id="SWBQ01000002">
    <property type="protein sequence ID" value="TKC07181.1"/>
    <property type="molecule type" value="Genomic_DNA"/>
</dbReference>
<protein>
    <recommendedName>
        <fullName evidence="6">GtrA/DPMS transmembrane domain-containing protein</fullName>
    </recommendedName>
</protein>
<feature type="transmembrane region" description="Helical" evidence="5">
    <location>
        <begin position="107"/>
        <end position="125"/>
    </location>
</feature>
<keyword evidence="3 5" id="KW-1133">Transmembrane helix</keyword>
<dbReference type="Pfam" id="PF04138">
    <property type="entry name" value="GtrA_DPMS_TM"/>
    <property type="match status" value="1"/>
</dbReference>
<name>A0A4U1CLJ9_9SPHI</name>
<dbReference type="AlphaFoldDB" id="A0A4U1CLJ9"/>
<comment type="subcellular location">
    <subcellularLocation>
        <location evidence="1">Membrane</location>
        <topology evidence="1">Multi-pass membrane protein</topology>
    </subcellularLocation>
</comment>
<gene>
    <name evidence="7" type="ORF">FA047_07950</name>
</gene>
<proteinExistence type="predicted"/>
<evidence type="ECO:0000256" key="1">
    <source>
        <dbReference type="ARBA" id="ARBA00004141"/>
    </source>
</evidence>
<evidence type="ECO:0000256" key="3">
    <source>
        <dbReference type="ARBA" id="ARBA00022989"/>
    </source>
</evidence>
<sequence length="156" mass="18543">MKTFNFKQKLARLLDIPYPIFRKHVSFELYRYLAVGGICFLLNMGVFHFSYYYFFINNLNQNIFFNNNLMSLLTSMVITVPIGFYLTKNFVFSSKLKENTQLFRYSVSILLSLFLSKNILDIFIINLCLNVTVSFLVSIFVTQIFLFYFQKLISFR</sequence>
<comment type="caution">
    <text evidence="7">The sequence shown here is derived from an EMBL/GenBank/DDBJ whole genome shotgun (WGS) entry which is preliminary data.</text>
</comment>
<organism evidence="7 8">
    <name type="scientific">Pedobacter frigoris</name>
    <dbReference type="NCBI Taxonomy" id="2571272"/>
    <lineage>
        <taxon>Bacteria</taxon>
        <taxon>Pseudomonadati</taxon>
        <taxon>Bacteroidota</taxon>
        <taxon>Sphingobacteriia</taxon>
        <taxon>Sphingobacteriales</taxon>
        <taxon>Sphingobacteriaceae</taxon>
        <taxon>Pedobacter</taxon>
    </lineage>
</organism>
<evidence type="ECO:0000259" key="6">
    <source>
        <dbReference type="Pfam" id="PF04138"/>
    </source>
</evidence>
<keyword evidence="8" id="KW-1185">Reference proteome</keyword>
<evidence type="ECO:0000313" key="8">
    <source>
        <dbReference type="Proteomes" id="UP000307244"/>
    </source>
</evidence>
<dbReference type="GO" id="GO:0000271">
    <property type="term" value="P:polysaccharide biosynthetic process"/>
    <property type="evidence" value="ECO:0007669"/>
    <property type="project" value="InterPro"/>
</dbReference>
<dbReference type="Proteomes" id="UP000307244">
    <property type="component" value="Unassembled WGS sequence"/>
</dbReference>
<keyword evidence="2 5" id="KW-0812">Transmembrane</keyword>
<reference evidence="7 8" key="1">
    <citation type="submission" date="2019-04" db="EMBL/GenBank/DDBJ databases">
        <title>Pedobacter sp. RP-3-15 sp. nov., isolated from Arctic soil.</title>
        <authorList>
            <person name="Dahal R.H."/>
            <person name="Kim D.-U."/>
        </authorList>
    </citation>
    <scope>NUCLEOTIDE SEQUENCE [LARGE SCALE GENOMIC DNA]</scope>
    <source>
        <strain evidence="7 8">RP-3-15</strain>
    </source>
</reference>
<feature type="transmembrane region" description="Helical" evidence="5">
    <location>
        <begin position="68"/>
        <end position="86"/>
    </location>
</feature>
<evidence type="ECO:0000256" key="5">
    <source>
        <dbReference type="SAM" id="Phobius"/>
    </source>
</evidence>
<feature type="transmembrane region" description="Helical" evidence="5">
    <location>
        <begin position="32"/>
        <end position="56"/>
    </location>
</feature>
<keyword evidence="4 5" id="KW-0472">Membrane</keyword>
<evidence type="ECO:0000313" key="7">
    <source>
        <dbReference type="EMBL" id="TKC07181.1"/>
    </source>
</evidence>
<dbReference type="OrthoDB" id="771485at2"/>
<feature type="domain" description="GtrA/DPMS transmembrane" evidence="6">
    <location>
        <begin position="31"/>
        <end position="155"/>
    </location>
</feature>
<evidence type="ECO:0000256" key="2">
    <source>
        <dbReference type="ARBA" id="ARBA00022692"/>
    </source>
</evidence>
<accession>A0A4U1CLJ9</accession>
<dbReference type="GO" id="GO:0016020">
    <property type="term" value="C:membrane"/>
    <property type="evidence" value="ECO:0007669"/>
    <property type="project" value="UniProtKB-SubCell"/>
</dbReference>
<feature type="transmembrane region" description="Helical" evidence="5">
    <location>
        <begin position="131"/>
        <end position="149"/>
    </location>
</feature>
<dbReference type="InterPro" id="IPR007267">
    <property type="entry name" value="GtrA_DPMS_TM"/>
</dbReference>
<dbReference type="RefSeq" id="WP_136835448.1">
    <property type="nucleotide sequence ID" value="NZ_SWBQ01000002.1"/>
</dbReference>
<evidence type="ECO:0000256" key="4">
    <source>
        <dbReference type="ARBA" id="ARBA00023136"/>
    </source>
</evidence>